<dbReference type="GO" id="GO:0006310">
    <property type="term" value="P:DNA recombination"/>
    <property type="evidence" value="ECO:0007669"/>
    <property type="project" value="UniProtKB-KW"/>
</dbReference>
<comment type="function">
    <text evidence="1">Involved in DNA recombination.</text>
</comment>
<evidence type="ECO:0000256" key="5">
    <source>
        <dbReference type="SAM" id="Coils"/>
    </source>
</evidence>
<proteinExistence type="inferred from homology"/>
<dbReference type="EMBL" id="AP019782">
    <property type="protein sequence ID" value="BBL72638.1"/>
    <property type="molecule type" value="Genomic_DNA"/>
</dbReference>
<evidence type="ECO:0000256" key="4">
    <source>
        <dbReference type="ARBA" id="ARBA00023172"/>
    </source>
</evidence>
<feature type="coiled-coil region" evidence="5">
    <location>
        <begin position="201"/>
        <end position="228"/>
    </location>
</feature>
<dbReference type="InterPro" id="IPR003798">
    <property type="entry name" value="DNA_recombination_RmuC"/>
</dbReference>
<gene>
    <name evidence="6" type="ORF">MoryE10_32440</name>
</gene>
<protein>
    <recommendedName>
        <fullName evidence="8">DNA recombination protein RmuC homolog</fullName>
    </recommendedName>
</protein>
<evidence type="ECO:0000256" key="3">
    <source>
        <dbReference type="ARBA" id="ARBA00023054"/>
    </source>
</evidence>
<accession>A0A8D4VQH7</accession>
<keyword evidence="3 5" id="KW-0175">Coiled coil</keyword>
<evidence type="ECO:0000256" key="1">
    <source>
        <dbReference type="ARBA" id="ARBA00003416"/>
    </source>
</evidence>
<feature type="coiled-coil region" evidence="5">
    <location>
        <begin position="34"/>
        <end position="144"/>
    </location>
</feature>
<organism evidence="6 7">
    <name type="scientific">Methylogaea oryzae</name>
    <dbReference type="NCBI Taxonomy" id="1295382"/>
    <lineage>
        <taxon>Bacteria</taxon>
        <taxon>Pseudomonadati</taxon>
        <taxon>Pseudomonadota</taxon>
        <taxon>Gammaproteobacteria</taxon>
        <taxon>Methylococcales</taxon>
        <taxon>Methylococcaceae</taxon>
        <taxon>Methylogaea</taxon>
    </lineage>
</organism>
<evidence type="ECO:0000256" key="2">
    <source>
        <dbReference type="ARBA" id="ARBA00009840"/>
    </source>
</evidence>
<dbReference type="AlphaFoldDB" id="A0A8D4VQH7"/>
<evidence type="ECO:0000313" key="6">
    <source>
        <dbReference type="EMBL" id="BBL72638.1"/>
    </source>
</evidence>
<dbReference type="Proteomes" id="UP000824988">
    <property type="component" value="Chromosome"/>
</dbReference>
<dbReference type="PANTHER" id="PTHR30563:SF0">
    <property type="entry name" value="DNA RECOMBINATION PROTEIN RMUC"/>
    <property type="match status" value="1"/>
</dbReference>
<evidence type="ECO:0008006" key="8">
    <source>
        <dbReference type="Google" id="ProtNLM"/>
    </source>
</evidence>
<evidence type="ECO:0000313" key="7">
    <source>
        <dbReference type="Proteomes" id="UP000824988"/>
    </source>
</evidence>
<keyword evidence="4" id="KW-0233">DNA recombination</keyword>
<reference evidence="6" key="1">
    <citation type="submission" date="2019-06" db="EMBL/GenBank/DDBJ databases">
        <title>Complete genome sequence of Methylogaea oryzae strain JCM16910.</title>
        <authorList>
            <person name="Asakawa S."/>
        </authorList>
    </citation>
    <scope>NUCLEOTIDE SEQUENCE</scope>
    <source>
        <strain evidence="6">E10</strain>
    </source>
</reference>
<sequence length="489" mass="54508">MPTTVPMGWPLAVAVLALLLAGLAFVAWRLSQRAAELATRLAVAEERNARLLELERHGRDVQMRLESAQAELKQEAAARARAEQQCQVIPALEQRLTTKDADIQALTQALSDSRSGLAELQARMEEERKATEDKLALLRNAEAQLVSQFENLAGKILEEKSQKFTEQNRAQLDSVLNPFREQIGDFRKKVDDMHLHDAKDRASLRQEIQGLKDQTQRINQEAANLARALKGDRKTQGNWGEMILERVLEQSGLRKGIEYDTQGAFRDAEQRLLRPDVIVHLPEGKDVVVDSKVSLSAYERYANAEDATERDMALAEHVQAVRAHIKGLSGKDYADLSGLRSLDFVLLFMPIEAAFMAAFQHDEKLFSDAFEAGIVVVTPTTLLATLRTIGNIWRYERQNENARLIADKAAKLYDKLRGFTEDMEKLGTQLATVHKTYDDAMNKLTTGKGNVIRQASGFAELGVKISKPLPKSITERAGLEEGVAEDGDA</sequence>
<dbReference type="PANTHER" id="PTHR30563">
    <property type="entry name" value="DNA RECOMBINATION PROTEIN RMUC"/>
    <property type="match status" value="1"/>
</dbReference>
<dbReference type="Pfam" id="PF02646">
    <property type="entry name" value="RmuC"/>
    <property type="match status" value="1"/>
</dbReference>
<dbReference type="KEGG" id="moz:MoryE10_32440"/>
<dbReference type="RefSeq" id="WP_246598906.1">
    <property type="nucleotide sequence ID" value="NZ_AP019782.1"/>
</dbReference>
<name>A0A8D4VQH7_9GAMM</name>
<comment type="similarity">
    <text evidence="2">Belongs to the RmuC family.</text>
</comment>
<keyword evidence="7" id="KW-1185">Reference proteome</keyword>